<feature type="domain" description="UspA" evidence="2">
    <location>
        <begin position="27"/>
        <end position="160"/>
    </location>
</feature>
<evidence type="ECO:0000256" key="1">
    <source>
        <dbReference type="ARBA" id="ARBA00008791"/>
    </source>
</evidence>
<organism evidence="3 4">
    <name type="scientific">Phytohabitans suffuscus</name>
    <dbReference type="NCBI Taxonomy" id="624315"/>
    <lineage>
        <taxon>Bacteria</taxon>
        <taxon>Bacillati</taxon>
        <taxon>Actinomycetota</taxon>
        <taxon>Actinomycetes</taxon>
        <taxon>Micromonosporales</taxon>
        <taxon>Micromonosporaceae</taxon>
    </lineage>
</organism>
<evidence type="ECO:0000259" key="2">
    <source>
        <dbReference type="Pfam" id="PF00582"/>
    </source>
</evidence>
<dbReference type="InterPro" id="IPR006015">
    <property type="entry name" value="Universal_stress_UspA"/>
</dbReference>
<dbReference type="Gene3D" id="3.40.50.620">
    <property type="entry name" value="HUPs"/>
    <property type="match status" value="1"/>
</dbReference>
<dbReference type="SUPFAM" id="SSF52402">
    <property type="entry name" value="Adenine nucleotide alpha hydrolases-like"/>
    <property type="match status" value="1"/>
</dbReference>
<proteinExistence type="inferred from homology"/>
<accession>A0A6F8Z0K8</accession>
<dbReference type="RefSeq" id="WP_173165413.1">
    <property type="nucleotide sequence ID" value="NZ_AP022871.1"/>
</dbReference>
<evidence type="ECO:0000313" key="4">
    <source>
        <dbReference type="Proteomes" id="UP000503011"/>
    </source>
</evidence>
<dbReference type="PANTHER" id="PTHR46553">
    <property type="entry name" value="ADENINE NUCLEOTIDE ALPHA HYDROLASES-LIKE SUPERFAMILY PROTEIN"/>
    <property type="match status" value="1"/>
</dbReference>
<sequence length="163" mass="16633">MGGERGGVGGATGVLVVSNGFGEADGRVVVGVDGSVASKAALRWAADQVRLTGATLQAVTAWEYPALYGWGPTYPYEDFAGLAGKVLTKAVREALGPSSEVDVRETVSAGHPARVLIDVSERAQALVVGSHGVGGFVGAMLGSVSQYCAHHARCPLVIIRGAE</sequence>
<dbReference type="InterPro" id="IPR014729">
    <property type="entry name" value="Rossmann-like_a/b/a_fold"/>
</dbReference>
<dbReference type="Proteomes" id="UP000503011">
    <property type="component" value="Chromosome"/>
</dbReference>
<reference evidence="3 4" key="1">
    <citation type="submission" date="2020-03" db="EMBL/GenBank/DDBJ databases">
        <title>Whole genome shotgun sequence of Phytohabitans suffuscus NBRC 105367.</title>
        <authorList>
            <person name="Komaki H."/>
            <person name="Tamura T."/>
        </authorList>
    </citation>
    <scope>NUCLEOTIDE SEQUENCE [LARGE SCALE GENOMIC DNA]</scope>
    <source>
        <strain evidence="3 4">NBRC 105367</strain>
    </source>
</reference>
<dbReference type="InterPro" id="IPR006016">
    <property type="entry name" value="UspA"/>
</dbReference>
<protein>
    <submittedName>
        <fullName evidence="3">Universal stress protein</fullName>
    </submittedName>
</protein>
<evidence type="ECO:0000313" key="3">
    <source>
        <dbReference type="EMBL" id="BCB91882.1"/>
    </source>
</evidence>
<dbReference type="KEGG" id="psuu:Psuf_091950"/>
<dbReference type="PANTHER" id="PTHR46553:SF3">
    <property type="entry name" value="ADENINE NUCLEOTIDE ALPHA HYDROLASES-LIKE SUPERFAMILY PROTEIN"/>
    <property type="match status" value="1"/>
</dbReference>
<dbReference type="AlphaFoldDB" id="A0A6F8Z0K8"/>
<dbReference type="Pfam" id="PF00582">
    <property type="entry name" value="Usp"/>
    <property type="match status" value="1"/>
</dbReference>
<gene>
    <name evidence="3" type="ORF">Psuf_091950</name>
</gene>
<dbReference type="PRINTS" id="PR01438">
    <property type="entry name" value="UNVRSLSTRESS"/>
</dbReference>
<comment type="similarity">
    <text evidence="1">Belongs to the universal stress protein A family.</text>
</comment>
<keyword evidence="4" id="KW-1185">Reference proteome</keyword>
<dbReference type="EMBL" id="AP022871">
    <property type="protein sequence ID" value="BCB91882.1"/>
    <property type="molecule type" value="Genomic_DNA"/>
</dbReference>
<reference evidence="3 4" key="2">
    <citation type="submission" date="2020-03" db="EMBL/GenBank/DDBJ databases">
        <authorList>
            <person name="Ichikawa N."/>
            <person name="Kimura A."/>
            <person name="Kitahashi Y."/>
            <person name="Uohara A."/>
        </authorList>
    </citation>
    <scope>NUCLEOTIDE SEQUENCE [LARGE SCALE GENOMIC DNA]</scope>
    <source>
        <strain evidence="3 4">NBRC 105367</strain>
    </source>
</reference>
<name>A0A6F8Z0K8_9ACTN</name>